<dbReference type="Pfam" id="PF07734">
    <property type="entry name" value="FBA_1"/>
    <property type="match status" value="1"/>
</dbReference>
<evidence type="ECO:0000313" key="3">
    <source>
        <dbReference type="Proteomes" id="UP000631114"/>
    </source>
</evidence>
<comment type="caution">
    <text evidence="2">The sequence shown here is derived from an EMBL/GenBank/DDBJ whole genome shotgun (WGS) entry which is preliminary data.</text>
</comment>
<keyword evidence="3" id="KW-1185">Reference proteome</keyword>
<dbReference type="InterPro" id="IPR006527">
    <property type="entry name" value="F-box-assoc_dom_typ1"/>
</dbReference>
<dbReference type="OrthoDB" id="5314306at2759"/>
<gene>
    <name evidence="2" type="ORF">IFM89_021094</name>
</gene>
<organism evidence="2 3">
    <name type="scientific">Coptis chinensis</name>
    <dbReference type="NCBI Taxonomy" id="261450"/>
    <lineage>
        <taxon>Eukaryota</taxon>
        <taxon>Viridiplantae</taxon>
        <taxon>Streptophyta</taxon>
        <taxon>Embryophyta</taxon>
        <taxon>Tracheophyta</taxon>
        <taxon>Spermatophyta</taxon>
        <taxon>Magnoliopsida</taxon>
        <taxon>Ranunculales</taxon>
        <taxon>Ranunculaceae</taxon>
        <taxon>Coptidoideae</taxon>
        <taxon>Coptis</taxon>
    </lineage>
</organism>
<evidence type="ECO:0000313" key="2">
    <source>
        <dbReference type="EMBL" id="KAF9601628.1"/>
    </source>
</evidence>
<dbReference type="EMBL" id="JADFTS010000006">
    <property type="protein sequence ID" value="KAF9601628.1"/>
    <property type="molecule type" value="Genomic_DNA"/>
</dbReference>
<sequence>MVNLLKFDLRFINLHLNRSIQVHSSSVIFVTRPNHIKSQFYHLEVTSNSNPIKIEIPASALMVVGVYNGLICLSRCNEYKIIRLILRKPCCVVSVFTIKVGIWAQENVNLKGIEEAWRDVEKPEVSGFDQTYYVLVNGVTHWLGCESEGVTICFDIKDERFYEMQLPDLDVNYVSHLGEVRVSLGELGGLLSLFHMFQVMEVDIWVMGEYGVAGSWT</sequence>
<dbReference type="NCBIfam" id="TIGR01640">
    <property type="entry name" value="F_box_assoc_1"/>
    <property type="match status" value="1"/>
</dbReference>
<dbReference type="AlphaFoldDB" id="A0A835LN07"/>
<protein>
    <recommendedName>
        <fullName evidence="1">F-box associated beta-propeller type 1 domain-containing protein</fullName>
    </recommendedName>
</protein>
<feature type="domain" description="F-box associated beta-propeller type 1" evidence="1">
    <location>
        <begin position="76"/>
        <end position="213"/>
    </location>
</feature>
<reference evidence="2 3" key="1">
    <citation type="submission" date="2020-10" db="EMBL/GenBank/DDBJ databases">
        <title>The Coptis chinensis genome and diversification of protoberbering-type alkaloids.</title>
        <authorList>
            <person name="Wang B."/>
            <person name="Shu S."/>
            <person name="Song C."/>
            <person name="Liu Y."/>
        </authorList>
    </citation>
    <scope>NUCLEOTIDE SEQUENCE [LARGE SCALE GENOMIC DNA]</scope>
    <source>
        <strain evidence="2">HL-2020</strain>
        <tissue evidence="2">Leaf</tissue>
    </source>
</reference>
<evidence type="ECO:0000259" key="1">
    <source>
        <dbReference type="Pfam" id="PF07734"/>
    </source>
</evidence>
<dbReference type="InterPro" id="IPR017451">
    <property type="entry name" value="F-box-assoc_interact_dom"/>
</dbReference>
<dbReference type="Proteomes" id="UP000631114">
    <property type="component" value="Unassembled WGS sequence"/>
</dbReference>
<accession>A0A835LN07</accession>
<proteinExistence type="predicted"/>
<name>A0A835LN07_9MAGN</name>